<dbReference type="EMBL" id="HBGO01017702">
    <property type="protein sequence ID" value="CAD9339333.1"/>
    <property type="molecule type" value="Transcribed_RNA"/>
</dbReference>
<accession>A0A7S1ZHS6</accession>
<organism evidence="2">
    <name type="scientific">Trieres chinensis</name>
    <name type="common">Marine centric diatom</name>
    <name type="synonym">Odontella sinensis</name>
    <dbReference type="NCBI Taxonomy" id="1514140"/>
    <lineage>
        <taxon>Eukaryota</taxon>
        <taxon>Sar</taxon>
        <taxon>Stramenopiles</taxon>
        <taxon>Ochrophyta</taxon>
        <taxon>Bacillariophyta</taxon>
        <taxon>Mediophyceae</taxon>
        <taxon>Biddulphiophycidae</taxon>
        <taxon>Eupodiscales</taxon>
        <taxon>Parodontellaceae</taxon>
        <taxon>Trieres</taxon>
    </lineage>
</organism>
<sequence>MAFFRYGCLRSRLLPSLLCATAVLGPGAVVAVTAYVTPRAAPSVGGRAVARTVASSAPLAPASPFSASASSSFSSFFSPFAAAVAGSTALRLVTETDVLDLVTSAERAWEKALEARKRAEYLSTEAEYAAETAAAESEKVSPAEFASSVSAIGDVLNSALDAGSVLERAQKAGEEADALEREADELLRRSEEALEAHLTDFPDSPLHGDE</sequence>
<evidence type="ECO:0000256" key="1">
    <source>
        <dbReference type="SAM" id="Coils"/>
    </source>
</evidence>
<evidence type="ECO:0000313" key="2">
    <source>
        <dbReference type="EMBL" id="CAD9339333.1"/>
    </source>
</evidence>
<name>A0A7S1ZHS6_TRICV</name>
<feature type="coiled-coil region" evidence="1">
    <location>
        <begin position="162"/>
        <end position="196"/>
    </location>
</feature>
<dbReference type="AlphaFoldDB" id="A0A7S1ZHS6"/>
<protein>
    <submittedName>
        <fullName evidence="2">Uncharacterized protein</fullName>
    </submittedName>
</protein>
<reference evidence="2" key="1">
    <citation type="submission" date="2021-01" db="EMBL/GenBank/DDBJ databases">
        <authorList>
            <person name="Corre E."/>
            <person name="Pelletier E."/>
            <person name="Niang G."/>
            <person name="Scheremetjew M."/>
            <person name="Finn R."/>
            <person name="Kale V."/>
            <person name="Holt S."/>
            <person name="Cochrane G."/>
            <person name="Meng A."/>
            <person name="Brown T."/>
            <person name="Cohen L."/>
        </authorList>
    </citation>
    <scope>NUCLEOTIDE SEQUENCE</scope>
    <source>
        <strain evidence="2">Grunow 1884</strain>
    </source>
</reference>
<gene>
    <name evidence="2" type="ORF">OSIN01602_LOCUS10088</name>
</gene>
<keyword evidence="1" id="KW-0175">Coiled coil</keyword>
<proteinExistence type="predicted"/>